<feature type="region of interest" description="Disordered" evidence="2">
    <location>
        <begin position="537"/>
        <end position="574"/>
    </location>
</feature>
<feature type="compositionally biased region" description="Polar residues" evidence="2">
    <location>
        <begin position="175"/>
        <end position="202"/>
    </location>
</feature>
<feature type="compositionally biased region" description="Polar residues" evidence="2">
    <location>
        <begin position="228"/>
        <end position="260"/>
    </location>
</feature>
<evidence type="ECO:0000313" key="3">
    <source>
        <dbReference type="EMBL" id="KAK7467486.1"/>
    </source>
</evidence>
<evidence type="ECO:0000256" key="1">
    <source>
        <dbReference type="SAM" id="Coils"/>
    </source>
</evidence>
<gene>
    <name evidence="3" type="ORF">VKT23_004538</name>
</gene>
<feature type="compositionally biased region" description="Pro residues" evidence="2">
    <location>
        <begin position="285"/>
        <end position="296"/>
    </location>
</feature>
<name>A0ABR1JXA5_9AGAR</name>
<feature type="coiled-coil region" evidence="1">
    <location>
        <begin position="455"/>
        <end position="484"/>
    </location>
</feature>
<proteinExistence type="predicted"/>
<keyword evidence="1" id="KW-0175">Coiled coil</keyword>
<feature type="compositionally biased region" description="Basic and acidic residues" evidence="2">
    <location>
        <begin position="131"/>
        <end position="141"/>
    </location>
</feature>
<feature type="compositionally biased region" description="Basic residues" evidence="2">
    <location>
        <begin position="203"/>
        <end position="212"/>
    </location>
</feature>
<accession>A0ABR1JXA5</accession>
<sequence length="608" mass="68627">MHRESFKHGEEVILVVTVTYGGTKAGKFLPCQHSGIPLLRQDLTKLSIPQPKKESIKIPAPGTVRFHWASTIGSVLNSSLELKLDPGNERAVMNKEQRALKDASITALELTYETPDYRPEEEQEVGGAYYGDREEPPEYHSRPPSYEPPSQPNQSFFGSPASEVPNRPLPEKSESFSPPSGPMTQTRSQLTGNQILGQTATQTHKKTRRGKGKGTITSNPYPNIPTAPAQTSIVRTRSQSRLHPAITSETTQPSAASSRKVSYVHPLPSKPGSVVPKYPKSQEPEYPPSPRTPPYSYPEHPFVNPEIHHQPTPPPEPFSPNMHAQELQRSLRNVQIPMRSPSLHPESSDSDVDIEQMLLKDDRELELLKDELGRVKTAKEVEARQAAAQMDQIARENGSLCRENVSLNNKLKELEQELERERSSRMNMFDEMAFPPTPPSSQKEVDRQEDTQHWVEIQRLQNELQEEREKRLEAERVVEGVKRECREPFIVPALMDAFLMVEGAGANLNRLGMSSSSSEISDEGMDTHLIDGMRTVGGRSSFEDEGMFKLQSSPDSKRKRDLSDDEDDWSEIDGSYRGFKSSMLVQTRTTPRKRYRPDTYVMTEWEHS</sequence>
<protein>
    <submittedName>
        <fullName evidence="3">Uncharacterized protein</fullName>
    </submittedName>
</protein>
<feature type="region of interest" description="Disordered" evidence="2">
    <location>
        <begin position="129"/>
        <end position="351"/>
    </location>
</feature>
<evidence type="ECO:0000313" key="4">
    <source>
        <dbReference type="Proteomes" id="UP001498398"/>
    </source>
</evidence>
<dbReference type="EMBL" id="JBANRG010000004">
    <property type="protein sequence ID" value="KAK7467486.1"/>
    <property type="molecule type" value="Genomic_DNA"/>
</dbReference>
<dbReference type="Proteomes" id="UP001498398">
    <property type="component" value="Unassembled WGS sequence"/>
</dbReference>
<organism evidence="3 4">
    <name type="scientific">Marasmiellus scandens</name>
    <dbReference type="NCBI Taxonomy" id="2682957"/>
    <lineage>
        <taxon>Eukaryota</taxon>
        <taxon>Fungi</taxon>
        <taxon>Dikarya</taxon>
        <taxon>Basidiomycota</taxon>
        <taxon>Agaricomycotina</taxon>
        <taxon>Agaricomycetes</taxon>
        <taxon>Agaricomycetidae</taxon>
        <taxon>Agaricales</taxon>
        <taxon>Marasmiineae</taxon>
        <taxon>Omphalotaceae</taxon>
        <taxon>Marasmiellus</taxon>
    </lineage>
</organism>
<evidence type="ECO:0000256" key="2">
    <source>
        <dbReference type="SAM" id="MobiDB-lite"/>
    </source>
</evidence>
<comment type="caution">
    <text evidence="3">The sequence shown here is derived from an EMBL/GenBank/DDBJ whole genome shotgun (WGS) entry which is preliminary data.</text>
</comment>
<keyword evidence="4" id="KW-1185">Reference proteome</keyword>
<reference evidence="3 4" key="1">
    <citation type="submission" date="2024-01" db="EMBL/GenBank/DDBJ databases">
        <title>A draft genome for the cacao thread blight pathogen Marasmiellus scandens.</title>
        <authorList>
            <person name="Baruah I.K."/>
            <person name="Leung J."/>
            <person name="Bukari Y."/>
            <person name="Amoako-Attah I."/>
            <person name="Meinhardt L.W."/>
            <person name="Bailey B.A."/>
            <person name="Cohen S.P."/>
        </authorList>
    </citation>
    <scope>NUCLEOTIDE SEQUENCE [LARGE SCALE GENOMIC DNA]</scope>
    <source>
        <strain evidence="3 4">GH-19</strain>
    </source>
</reference>
<feature type="coiled-coil region" evidence="1">
    <location>
        <begin position="397"/>
        <end position="431"/>
    </location>
</feature>